<proteinExistence type="predicted"/>
<reference evidence="1" key="1">
    <citation type="submission" date="2022-10" db="EMBL/GenBank/DDBJ databases">
        <authorList>
            <person name="Meaden S."/>
        </authorList>
    </citation>
    <scope>NUCLEOTIDE SEQUENCE</scope>
</reference>
<gene>
    <name evidence="1" type="ORF">ORM20_00201</name>
</gene>
<sequence length="101" mass="11657">MTIFEDENDIVVLYVDPKKIPHGSVVSKGPETYKYTLVKKIKVWPTDRDRKEGAKSLVVEGIFLEGRDGNYNQVPEDKKIFWHIDVSTLYSIIGDDLEDRD</sequence>
<name>A0A9N6WTT8_9VIRU</name>
<protein>
    <submittedName>
        <fullName evidence="1">Uncharacterized protein</fullName>
    </submittedName>
</protein>
<evidence type="ECO:0000313" key="1">
    <source>
        <dbReference type="EMBL" id="CAI3971250.1"/>
    </source>
</evidence>
<accession>A0A9N6WTT8</accession>
<dbReference type="EMBL" id="OX359470">
    <property type="protein sequence ID" value="CAI3971250.1"/>
    <property type="molecule type" value="Genomic_DNA"/>
</dbReference>
<organism evidence="1">
    <name type="scientific">Ochrobactrum phage ORM_20</name>
    <dbReference type="NCBI Taxonomy" id="2985243"/>
    <lineage>
        <taxon>Viruses</taxon>
    </lineage>
</organism>